<comment type="similarity">
    <text evidence="1">Belongs to the disease resistance NB-LRR family.</text>
</comment>
<feature type="domain" description="NB-ARC" evidence="7">
    <location>
        <begin position="164"/>
        <end position="334"/>
    </location>
</feature>
<dbReference type="InterPro" id="IPR058922">
    <property type="entry name" value="WHD_DRP"/>
</dbReference>
<gene>
    <name evidence="10" type="ORF">DCAR_0832991</name>
</gene>
<keyword evidence="5" id="KW-0611">Plant defense</keyword>
<evidence type="ECO:0000313" key="11">
    <source>
        <dbReference type="Proteomes" id="UP000077755"/>
    </source>
</evidence>
<evidence type="ECO:0000256" key="2">
    <source>
        <dbReference type="ARBA" id="ARBA00022614"/>
    </source>
</evidence>
<evidence type="ECO:0000313" key="10">
    <source>
        <dbReference type="EMBL" id="WOH13481.1"/>
    </source>
</evidence>
<evidence type="ECO:0000259" key="8">
    <source>
        <dbReference type="Pfam" id="PF18052"/>
    </source>
</evidence>
<dbReference type="Pfam" id="PF00931">
    <property type="entry name" value="NB-ARC"/>
    <property type="match status" value="1"/>
</dbReference>
<keyword evidence="4" id="KW-0547">Nucleotide-binding</keyword>
<name>A0AAF0XSG1_DAUCS</name>
<keyword evidence="2" id="KW-0433">Leucine-rich repeat</keyword>
<evidence type="ECO:0000256" key="4">
    <source>
        <dbReference type="ARBA" id="ARBA00022741"/>
    </source>
</evidence>
<dbReference type="InterPro" id="IPR044974">
    <property type="entry name" value="Disease_R_plants"/>
</dbReference>
<feature type="domain" description="Disease resistance protein winged helix" evidence="9">
    <location>
        <begin position="416"/>
        <end position="489"/>
    </location>
</feature>
<dbReference type="EMBL" id="CP093350">
    <property type="protein sequence ID" value="WOH13481.1"/>
    <property type="molecule type" value="Genomic_DNA"/>
</dbReference>
<dbReference type="Gene3D" id="1.10.10.10">
    <property type="entry name" value="Winged helix-like DNA-binding domain superfamily/Winged helix DNA-binding domain"/>
    <property type="match status" value="1"/>
</dbReference>
<evidence type="ECO:0000259" key="9">
    <source>
        <dbReference type="Pfam" id="PF23559"/>
    </source>
</evidence>
<dbReference type="InterPro" id="IPR041118">
    <property type="entry name" value="Rx_N"/>
</dbReference>
<keyword evidence="11" id="KW-1185">Reference proteome</keyword>
<dbReference type="FunFam" id="3.40.50.300:FF:001091">
    <property type="entry name" value="Probable disease resistance protein At1g61300"/>
    <property type="match status" value="1"/>
</dbReference>
<dbReference type="GO" id="GO:0051607">
    <property type="term" value="P:defense response to virus"/>
    <property type="evidence" value="ECO:0007669"/>
    <property type="project" value="UniProtKB-ARBA"/>
</dbReference>
<protein>
    <submittedName>
        <fullName evidence="10">Uncharacterized protein</fullName>
    </submittedName>
</protein>
<reference evidence="10" key="2">
    <citation type="submission" date="2022-03" db="EMBL/GenBank/DDBJ databases">
        <title>Draft title - Genomic analysis of global carrot germplasm unveils the trajectory of domestication and the origin of high carotenoid orange carrot.</title>
        <authorList>
            <person name="Iorizzo M."/>
            <person name="Ellison S."/>
            <person name="Senalik D."/>
            <person name="Macko-Podgorni A."/>
            <person name="Grzebelus D."/>
            <person name="Bostan H."/>
            <person name="Rolling W."/>
            <person name="Curaba J."/>
            <person name="Simon P."/>
        </authorList>
    </citation>
    <scope>NUCLEOTIDE SEQUENCE</scope>
    <source>
        <tissue evidence="10">Leaf</tissue>
    </source>
</reference>
<dbReference type="GO" id="GO:0005524">
    <property type="term" value="F:ATP binding"/>
    <property type="evidence" value="ECO:0007669"/>
    <property type="project" value="UniProtKB-KW"/>
</dbReference>
<evidence type="ECO:0000256" key="6">
    <source>
        <dbReference type="ARBA" id="ARBA00022840"/>
    </source>
</evidence>
<dbReference type="InterPro" id="IPR027417">
    <property type="entry name" value="P-loop_NTPase"/>
</dbReference>
<evidence type="ECO:0000256" key="1">
    <source>
        <dbReference type="ARBA" id="ARBA00008894"/>
    </source>
</evidence>
<dbReference type="InterPro" id="IPR036388">
    <property type="entry name" value="WH-like_DNA-bd_sf"/>
</dbReference>
<dbReference type="Gene3D" id="1.20.5.4130">
    <property type="match status" value="1"/>
</dbReference>
<dbReference type="AlphaFoldDB" id="A0AAF0XSG1"/>
<evidence type="ECO:0000256" key="3">
    <source>
        <dbReference type="ARBA" id="ARBA00022737"/>
    </source>
</evidence>
<sequence>MADAVISFAIEKLGDFLVHQVNIRIGVRDDIRWLKEELGLLQATVELAESRQEEKLIRLWLNNVRDVANEAVDILKTFQDGQASLEQGHMDRFLNCICICKKEAQLYDIGNDIESLKKRIGVIKERRLEYGINTILAGPDLKQKERTFIRASAIDTHVDVVGFKDDIQNLMKELNSKDPPLKIISIHGMGGLGKTSLALKLYNSNELRHFGTRAKVCVSNEYTIKDVLKRIIKSFKGPQHEEYMSNMDEHDLRQYLQQLLENQGCYLVLIDDIWDIKAWNQIKIAFPNQDNGSRIMITTRNKKVAETVDKNCLAYQLRLLREEESWELFCKTAEPTHNLEKLGREMVGKCGGLPLAIVILGGLLLHNKSKDYWLKVKEHIWRNLRDDSVDIVEILSLSYKDLSHQMRDCFLYLARFPEDEIIDVERLKHLWIAEEFISEDEEGDGVLMEDLAEDCLNELINRNLIQINYSQLNGKVLACQVHDLVRELAIRKAKEQKNLVISDSSKHQPNLTHLLEGQRRHAIYDEIGEYLKLLEQRRFDALYLHSLVVEGYKVKVELKEMKLIYTRFKNLTVLDMSRVESERVPEGLGELVLLKFLGLMGSVRKTVAVPATIGKLKKLLPPSQSIVYIGGRGRGTDFNASI</sequence>
<dbReference type="InterPro" id="IPR042197">
    <property type="entry name" value="Apaf_helical"/>
</dbReference>
<dbReference type="Gene3D" id="1.10.8.430">
    <property type="entry name" value="Helical domain of apoptotic protease-activating factors"/>
    <property type="match status" value="1"/>
</dbReference>
<accession>A0AAF0XSG1</accession>
<evidence type="ECO:0000256" key="5">
    <source>
        <dbReference type="ARBA" id="ARBA00022821"/>
    </source>
</evidence>
<proteinExistence type="inferred from homology"/>
<dbReference type="Pfam" id="PF23559">
    <property type="entry name" value="WHD_DRP"/>
    <property type="match status" value="1"/>
</dbReference>
<dbReference type="CDD" id="cd14798">
    <property type="entry name" value="RX-CC_like"/>
    <property type="match status" value="1"/>
</dbReference>
<dbReference type="InterPro" id="IPR002182">
    <property type="entry name" value="NB-ARC"/>
</dbReference>
<dbReference type="PANTHER" id="PTHR23155">
    <property type="entry name" value="DISEASE RESISTANCE PROTEIN RP"/>
    <property type="match status" value="1"/>
</dbReference>
<dbReference type="SUPFAM" id="SSF52540">
    <property type="entry name" value="P-loop containing nucleoside triphosphate hydrolases"/>
    <property type="match status" value="1"/>
</dbReference>
<organism evidence="10 11">
    <name type="scientific">Daucus carota subsp. sativus</name>
    <name type="common">Carrot</name>
    <dbReference type="NCBI Taxonomy" id="79200"/>
    <lineage>
        <taxon>Eukaryota</taxon>
        <taxon>Viridiplantae</taxon>
        <taxon>Streptophyta</taxon>
        <taxon>Embryophyta</taxon>
        <taxon>Tracheophyta</taxon>
        <taxon>Spermatophyta</taxon>
        <taxon>Magnoliopsida</taxon>
        <taxon>eudicotyledons</taxon>
        <taxon>Gunneridae</taxon>
        <taxon>Pentapetalae</taxon>
        <taxon>asterids</taxon>
        <taxon>campanulids</taxon>
        <taxon>Apiales</taxon>
        <taxon>Apiaceae</taxon>
        <taxon>Apioideae</taxon>
        <taxon>Scandiceae</taxon>
        <taxon>Daucinae</taxon>
        <taxon>Daucus</taxon>
        <taxon>Daucus sect. Daucus</taxon>
    </lineage>
</organism>
<dbReference type="GO" id="GO:0043531">
    <property type="term" value="F:ADP binding"/>
    <property type="evidence" value="ECO:0007669"/>
    <property type="project" value="InterPro"/>
</dbReference>
<dbReference type="Proteomes" id="UP000077755">
    <property type="component" value="Chromosome 8"/>
</dbReference>
<feature type="domain" description="Disease resistance N-terminal" evidence="8">
    <location>
        <begin position="5"/>
        <end position="79"/>
    </location>
</feature>
<dbReference type="Gene3D" id="3.40.50.300">
    <property type="entry name" value="P-loop containing nucleotide triphosphate hydrolases"/>
    <property type="match status" value="1"/>
</dbReference>
<dbReference type="PRINTS" id="PR00364">
    <property type="entry name" value="DISEASERSIST"/>
</dbReference>
<keyword evidence="3" id="KW-0677">Repeat</keyword>
<keyword evidence="6" id="KW-0067">ATP-binding</keyword>
<dbReference type="GO" id="GO:0098542">
    <property type="term" value="P:defense response to other organism"/>
    <property type="evidence" value="ECO:0007669"/>
    <property type="project" value="TreeGrafter"/>
</dbReference>
<evidence type="ECO:0000259" key="7">
    <source>
        <dbReference type="Pfam" id="PF00931"/>
    </source>
</evidence>
<dbReference type="InterPro" id="IPR038005">
    <property type="entry name" value="RX-like_CC"/>
</dbReference>
<dbReference type="PANTHER" id="PTHR23155:SF1205">
    <property type="entry name" value="DISEASE RESISTANCE PROTEIN RPM1"/>
    <property type="match status" value="1"/>
</dbReference>
<dbReference type="Pfam" id="PF18052">
    <property type="entry name" value="Rx_N"/>
    <property type="match status" value="1"/>
</dbReference>
<dbReference type="FunFam" id="1.10.10.10:FF:000322">
    <property type="entry name" value="Probable disease resistance protein At1g63360"/>
    <property type="match status" value="1"/>
</dbReference>
<reference evidence="10" key="1">
    <citation type="journal article" date="2016" name="Nat. Genet.">
        <title>A high-quality carrot genome assembly provides new insights into carotenoid accumulation and asterid genome evolution.</title>
        <authorList>
            <person name="Iorizzo M."/>
            <person name="Ellison S."/>
            <person name="Senalik D."/>
            <person name="Zeng P."/>
            <person name="Satapoomin P."/>
            <person name="Huang J."/>
            <person name="Bowman M."/>
            <person name="Iovene M."/>
            <person name="Sanseverino W."/>
            <person name="Cavagnaro P."/>
            <person name="Yildiz M."/>
            <person name="Macko-Podgorni A."/>
            <person name="Moranska E."/>
            <person name="Grzebelus E."/>
            <person name="Grzebelus D."/>
            <person name="Ashrafi H."/>
            <person name="Zheng Z."/>
            <person name="Cheng S."/>
            <person name="Spooner D."/>
            <person name="Van Deynze A."/>
            <person name="Simon P."/>
        </authorList>
    </citation>
    <scope>NUCLEOTIDE SEQUENCE</scope>
    <source>
        <tissue evidence="10">Leaf</tissue>
    </source>
</reference>